<sequence>MSYVIATPDMLAAAASDLTNIGSTLGAANSAALARTTGLLAAAEDEVSTAIASLFSASAREYQMVSTQAAHLHAEFVHSLTRAGAAYAAAEAVNASPLQTLEQNVLAAINAPSQALTARPLLGDGADGAPGTGQNGGDGGWLIGNGGNGGSVAPGGNGGAGGSAGLWGRGGNGGAGGTGVAGGAGGNGGSCGANGLLGGGWGPFSGASGGAGGAGGRWNRGSRRARRRRGCRWRLWRK</sequence>
<proteinExistence type="predicted"/>
<reference evidence="3 4" key="1">
    <citation type="journal article" date="2019" name="Emerg. Microbes Infect.">
        <title>Comprehensive subspecies identification of 175 nontuberculous mycobacteria species based on 7547 genomic profiles.</title>
        <authorList>
            <person name="Matsumoto Y."/>
            <person name="Kinjo T."/>
            <person name="Motooka D."/>
            <person name="Nabeya D."/>
            <person name="Jung N."/>
            <person name="Uechi K."/>
            <person name="Horii T."/>
            <person name="Iida T."/>
            <person name="Fujita J."/>
            <person name="Nakamura S."/>
        </authorList>
    </citation>
    <scope>NUCLEOTIDE SEQUENCE [LARGE SCALE GENOMIC DNA]</scope>
    <source>
        <strain evidence="3 4">JCM 12657</strain>
    </source>
</reference>
<evidence type="ECO:0000313" key="3">
    <source>
        <dbReference type="EMBL" id="BBX55509.1"/>
    </source>
</evidence>
<feature type="compositionally biased region" description="Gly residues" evidence="1">
    <location>
        <begin position="125"/>
        <end position="148"/>
    </location>
</feature>
<accession>A0A7I7L7U9</accession>
<feature type="region of interest" description="Disordered" evidence="1">
    <location>
        <begin position="122"/>
        <end position="148"/>
    </location>
</feature>
<feature type="compositionally biased region" description="Gly residues" evidence="1">
    <location>
        <begin position="208"/>
        <end position="218"/>
    </location>
</feature>
<keyword evidence="4" id="KW-1185">Reference proteome</keyword>
<evidence type="ECO:0000256" key="1">
    <source>
        <dbReference type="SAM" id="MobiDB-lite"/>
    </source>
</evidence>
<evidence type="ECO:0000259" key="2">
    <source>
        <dbReference type="Pfam" id="PF00934"/>
    </source>
</evidence>
<dbReference type="RefSeq" id="WP_418936431.1">
    <property type="nucleotide sequence ID" value="NZ_CP014860.2"/>
</dbReference>
<dbReference type="Pfam" id="PF00934">
    <property type="entry name" value="PE"/>
    <property type="match status" value="1"/>
</dbReference>
<dbReference type="InterPro" id="IPR048996">
    <property type="entry name" value="PGRS_rpt"/>
</dbReference>
<feature type="region of interest" description="Disordered" evidence="1">
    <location>
        <begin position="208"/>
        <end position="230"/>
    </location>
</feature>
<dbReference type="AlphaFoldDB" id="A0A7I7L7U9"/>
<feature type="domain" description="PE" evidence="2">
    <location>
        <begin position="4"/>
        <end position="94"/>
    </location>
</feature>
<name>A0A7I7L7U9_9MYCO</name>
<evidence type="ECO:0000313" key="4">
    <source>
        <dbReference type="Proteomes" id="UP000467164"/>
    </source>
</evidence>
<dbReference type="Pfam" id="PF21526">
    <property type="entry name" value="PGRS"/>
    <property type="match status" value="1"/>
</dbReference>
<protein>
    <recommendedName>
        <fullName evidence="2">PE domain-containing protein</fullName>
    </recommendedName>
</protein>
<dbReference type="Proteomes" id="UP000467164">
    <property type="component" value="Chromosome"/>
</dbReference>
<dbReference type="InterPro" id="IPR000084">
    <property type="entry name" value="PE-PGRS_N"/>
</dbReference>
<dbReference type="EMBL" id="AP022572">
    <property type="protein sequence ID" value="BBX55509.1"/>
    <property type="molecule type" value="Genomic_DNA"/>
</dbReference>
<dbReference type="KEGG" id="msho:MSHO_08540"/>
<organism evidence="3 4">
    <name type="scientific">Mycobacterium shottsii</name>
    <dbReference type="NCBI Taxonomy" id="133549"/>
    <lineage>
        <taxon>Bacteria</taxon>
        <taxon>Bacillati</taxon>
        <taxon>Actinomycetota</taxon>
        <taxon>Actinomycetes</taxon>
        <taxon>Mycobacteriales</taxon>
        <taxon>Mycobacteriaceae</taxon>
        <taxon>Mycobacterium</taxon>
        <taxon>Mycobacterium ulcerans group</taxon>
    </lineage>
</organism>
<dbReference type="Gene3D" id="1.10.287.850">
    <property type="entry name" value="HP0062-like domain"/>
    <property type="match status" value="1"/>
</dbReference>
<feature type="compositionally biased region" description="Basic residues" evidence="1">
    <location>
        <begin position="220"/>
        <end position="230"/>
    </location>
</feature>
<gene>
    <name evidence="3" type="ORF">MSHO_08540</name>
</gene>
<dbReference type="SUPFAM" id="SSF140459">
    <property type="entry name" value="PE/PPE dimer-like"/>
    <property type="match status" value="1"/>
</dbReference>
<dbReference type="InterPro" id="IPR038332">
    <property type="entry name" value="PPE_sf"/>
</dbReference>